<proteinExistence type="predicted"/>
<keyword evidence="5" id="KW-1185">Reference proteome</keyword>
<evidence type="ECO:0000256" key="1">
    <source>
        <dbReference type="ARBA" id="ARBA00022679"/>
    </source>
</evidence>
<dbReference type="Gene3D" id="3.40.630.30">
    <property type="match status" value="1"/>
</dbReference>
<evidence type="ECO:0000313" key="5">
    <source>
        <dbReference type="Proteomes" id="UP001500657"/>
    </source>
</evidence>
<dbReference type="PANTHER" id="PTHR43420:SF12">
    <property type="entry name" value="N-ACETYLTRANSFERASE DOMAIN-CONTAINING PROTEIN"/>
    <property type="match status" value="1"/>
</dbReference>
<evidence type="ECO:0000259" key="3">
    <source>
        <dbReference type="PROSITE" id="PS51186"/>
    </source>
</evidence>
<dbReference type="PANTHER" id="PTHR43420">
    <property type="entry name" value="ACETYLTRANSFERASE"/>
    <property type="match status" value="1"/>
</dbReference>
<feature type="domain" description="N-acetyltransferase" evidence="3">
    <location>
        <begin position="62"/>
        <end position="209"/>
    </location>
</feature>
<reference evidence="5" key="1">
    <citation type="journal article" date="2019" name="Int. J. Syst. Evol. Microbiol.">
        <title>The Global Catalogue of Microorganisms (GCM) 10K type strain sequencing project: providing services to taxonomists for standard genome sequencing and annotation.</title>
        <authorList>
            <consortium name="The Broad Institute Genomics Platform"/>
            <consortium name="The Broad Institute Genome Sequencing Center for Infectious Disease"/>
            <person name="Wu L."/>
            <person name="Ma J."/>
        </authorList>
    </citation>
    <scope>NUCLEOTIDE SEQUENCE [LARGE SCALE GENOMIC DNA]</scope>
    <source>
        <strain evidence="5">JCM 16242</strain>
    </source>
</reference>
<protein>
    <recommendedName>
        <fullName evidence="3">N-acetyltransferase domain-containing protein</fullName>
    </recommendedName>
</protein>
<sequence>MGSGVLPYALSPLVVSRDPAASFSRLREKVPKAEEGAFASTLHCRPPQPSRRNVPTSIPSHRPVRRAEAADLDALVALEQGVFDSDRLSRRQYRRHLASASALVLVVDGSRPSLAGAAVVFFRKGSAVARLYSLATAAEARGKGVASALMAAVEAAARARGCRVLRLEVRADNLAAIHLYEHLGYRRIGHLAAYYDDGADGWRYERSLTSAAAETA</sequence>
<keyword evidence="2" id="KW-0012">Acyltransferase</keyword>
<dbReference type="Proteomes" id="UP001500657">
    <property type="component" value="Unassembled WGS sequence"/>
</dbReference>
<dbReference type="SUPFAM" id="SSF55729">
    <property type="entry name" value="Acyl-CoA N-acyltransferases (Nat)"/>
    <property type="match status" value="1"/>
</dbReference>
<dbReference type="InterPro" id="IPR016181">
    <property type="entry name" value="Acyl_CoA_acyltransferase"/>
</dbReference>
<accession>A0ABP3DYN2</accession>
<dbReference type="InterPro" id="IPR050680">
    <property type="entry name" value="YpeA/RimI_acetyltransf"/>
</dbReference>
<gene>
    <name evidence="4" type="ORF">GCM10009126_09660</name>
</gene>
<name>A0ABP3DYN2_9GAMM</name>
<dbReference type="Pfam" id="PF00583">
    <property type="entry name" value="Acetyltransf_1"/>
    <property type="match status" value="1"/>
</dbReference>
<dbReference type="EMBL" id="BAAAFO010000002">
    <property type="protein sequence ID" value="GAA0246123.1"/>
    <property type="molecule type" value="Genomic_DNA"/>
</dbReference>
<evidence type="ECO:0000256" key="2">
    <source>
        <dbReference type="ARBA" id="ARBA00023315"/>
    </source>
</evidence>
<keyword evidence="1" id="KW-0808">Transferase</keyword>
<organism evidence="4 5">
    <name type="scientific">Rhodanobacter caeni</name>
    <dbReference type="NCBI Taxonomy" id="657654"/>
    <lineage>
        <taxon>Bacteria</taxon>
        <taxon>Pseudomonadati</taxon>
        <taxon>Pseudomonadota</taxon>
        <taxon>Gammaproteobacteria</taxon>
        <taxon>Lysobacterales</taxon>
        <taxon>Rhodanobacteraceae</taxon>
        <taxon>Rhodanobacter</taxon>
    </lineage>
</organism>
<comment type="caution">
    <text evidence="4">The sequence shown here is derived from an EMBL/GenBank/DDBJ whole genome shotgun (WGS) entry which is preliminary data.</text>
</comment>
<evidence type="ECO:0000313" key="4">
    <source>
        <dbReference type="EMBL" id="GAA0246123.1"/>
    </source>
</evidence>
<dbReference type="PROSITE" id="PS51186">
    <property type="entry name" value="GNAT"/>
    <property type="match status" value="1"/>
</dbReference>
<dbReference type="InterPro" id="IPR000182">
    <property type="entry name" value="GNAT_dom"/>
</dbReference>